<dbReference type="HOGENOM" id="CLU_013985_34_1_5"/>
<dbReference type="GO" id="GO:0016747">
    <property type="term" value="F:acyltransferase activity, transferring groups other than amino-acyl groups"/>
    <property type="evidence" value="ECO:0007669"/>
    <property type="project" value="InterPro"/>
</dbReference>
<reference evidence="5" key="1">
    <citation type="journal article" date="2009" name="J. Bacteriol.">
        <title>Complete genome sequence of Erythrobacter litoralis HTCC2594.</title>
        <authorList>
            <person name="Oh H.M."/>
            <person name="Giovannoni S.J."/>
            <person name="Ferriera S."/>
            <person name="Johnson J."/>
            <person name="Cho J.C."/>
        </authorList>
    </citation>
    <scope>NUCLEOTIDE SEQUENCE [LARGE SCALE GENOMIC DNA]</scope>
    <source>
        <strain evidence="5">HTCC2594</strain>
    </source>
</reference>
<dbReference type="STRING" id="314225.ELI_00725"/>
<evidence type="ECO:0000256" key="2">
    <source>
        <dbReference type="ARBA" id="ARBA00023315"/>
    </source>
</evidence>
<dbReference type="EMBL" id="CP000157">
    <property type="protein sequence ID" value="ABC62237.1"/>
    <property type="molecule type" value="Genomic_DNA"/>
</dbReference>
<dbReference type="OrthoDB" id="1821130at2"/>
<feature type="domain" description="N-acetyltransferase" evidence="3">
    <location>
        <begin position="2"/>
        <end position="141"/>
    </location>
</feature>
<dbReference type="RefSeq" id="WP_011413115.1">
    <property type="nucleotide sequence ID" value="NC_007722.1"/>
</dbReference>
<protein>
    <submittedName>
        <fullName evidence="4">Acetyltransferase, GNAT family protein</fullName>
    </submittedName>
</protein>
<name>Q2NDK4_ERYLH</name>
<dbReference type="NCBIfam" id="NF002959">
    <property type="entry name" value="PRK03624.1"/>
    <property type="match status" value="1"/>
</dbReference>
<dbReference type="InterPro" id="IPR000182">
    <property type="entry name" value="GNAT_dom"/>
</dbReference>
<keyword evidence="5" id="KW-1185">Reference proteome</keyword>
<dbReference type="PANTHER" id="PTHR43877">
    <property type="entry name" value="AMINOALKYLPHOSPHONATE N-ACETYLTRANSFERASE-RELATED-RELATED"/>
    <property type="match status" value="1"/>
</dbReference>
<evidence type="ECO:0000259" key="3">
    <source>
        <dbReference type="PROSITE" id="PS51186"/>
    </source>
</evidence>
<dbReference type="Pfam" id="PF00583">
    <property type="entry name" value="Acetyltransf_1"/>
    <property type="match status" value="1"/>
</dbReference>
<dbReference type="Proteomes" id="UP000008808">
    <property type="component" value="Chromosome"/>
</dbReference>
<sequence length="141" mass="16097">MVDILVYQSRHFSEVEKLWAKVFPGDPPWNHAENAIPEKLRVQPELFLVAEVKGNIVGTAMAGYDGHRGWLYTIAVEPSHQRRGIGSRLLKAAERKLLQMGCKKINLQIRADNDAVSEFYRCHGYATEERISMGKRVFDQT</sequence>
<dbReference type="AlphaFoldDB" id="Q2NDK4"/>
<keyword evidence="1 4" id="KW-0808">Transferase</keyword>
<proteinExistence type="predicted"/>
<evidence type="ECO:0000256" key="1">
    <source>
        <dbReference type="ARBA" id="ARBA00022679"/>
    </source>
</evidence>
<dbReference type="eggNOG" id="COG0456">
    <property type="taxonomic scope" value="Bacteria"/>
</dbReference>
<keyword evidence="2" id="KW-0012">Acyltransferase</keyword>
<dbReference type="InterPro" id="IPR050832">
    <property type="entry name" value="Bact_Acetyltransf"/>
</dbReference>
<dbReference type="Gene3D" id="3.40.630.30">
    <property type="match status" value="1"/>
</dbReference>
<dbReference type="InterPro" id="IPR016181">
    <property type="entry name" value="Acyl_CoA_acyltransferase"/>
</dbReference>
<dbReference type="PROSITE" id="PS51186">
    <property type="entry name" value="GNAT"/>
    <property type="match status" value="1"/>
</dbReference>
<evidence type="ECO:0000313" key="5">
    <source>
        <dbReference type="Proteomes" id="UP000008808"/>
    </source>
</evidence>
<dbReference type="CDD" id="cd04301">
    <property type="entry name" value="NAT_SF"/>
    <property type="match status" value="1"/>
</dbReference>
<gene>
    <name evidence="4" type="ordered locus">ELI_00725</name>
</gene>
<organism evidence="4 5">
    <name type="scientific">Erythrobacter litoralis (strain HTCC2594)</name>
    <dbReference type="NCBI Taxonomy" id="314225"/>
    <lineage>
        <taxon>Bacteria</taxon>
        <taxon>Pseudomonadati</taxon>
        <taxon>Pseudomonadota</taxon>
        <taxon>Alphaproteobacteria</taxon>
        <taxon>Sphingomonadales</taxon>
        <taxon>Erythrobacteraceae</taxon>
        <taxon>Erythrobacter/Porphyrobacter group</taxon>
        <taxon>Erythrobacter</taxon>
    </lineage>
</organism>
<dbReference type="SUPFAM" id="SSF55729">
    <property type="entry name" value="Acyl-CoA N-acyltransferases (Nat)"/>
    <property type="match status" value="1"/>
</dbReference>
<accession>Q2NDK4</accession>
<dbReference type="KEGG" id="eli:ELI_00725"/>
<evidence type="ECO:0000313" key="4">
    <source>
        <dbReference type="EMBL" id="ABC62237.1"/>
    </source>
</evidence>